<dbReference type="PROSITE" id="PS50853">
    <property type="entry name" value="FN3"/>
    <property type="match status" value="1"/>
</dbReference>
<gene>
    <name evidence="3" type="ORF">HH215_26070</name>
</gene>
<dbReference type="AlphaFoldDB" id="A0A7Z2VNF9"/>
<feature type="chain" id="PRO_5031101967" description="Fibronectin type-III domain-containing protein" evidence="1">
    <location>
        <begin position="27"/>
        <end position="414"/>
    </location>
</feature>
<evidence type="ECO:0000259" key="2">
    <source>
        <dbReference type="PROSITE" id="PS50853"/>
    </source>
</evidence>
<dbReference type="InterPro" id="IPR013783">
    <property type="entry name" value="Ig-like_fold"/>
</dbReference>
<feature type="domain" description="Fibronectin type-III" evidence="2">
    <location>
        <begin position="242"/>
        <end position="332"/>
    </location>
</feature>
<evidence type="ECO:0000313" key="3">
    <source>
        <dbReference type="EMBL" id="QJD86293.1"/>
    </source>
</evidence>
<dbReference type="RefSeq" id="WP_169282542.1">
    <property type="nucleotide sequence ID" value="NZ_CP051680.1"/>
</dbReference>
<evidence type="ECO:0000256" key="1">
    <source>
        <dbReference type="SAM" id="SignalP"/>
    </source>
</evidence>
<dbReference type="EMBL" id="CP051680">
    <property type="protein sequence ID" value="QJD86293.1"/>
    <property type="molecule type" value="Genomic_DNA"/>
</dbReference>
<feature type="signal peptide" evidence="1">
    <location>
        <begin position="1"/>
        <end position="26"/>
    </location>
</feature>
<dbReference type="SMART" id="SM00060">
    <property type="entry name" value="FN3"/>
    <property type="match status" value="2"/>
</dbReference>
<keyword evidence="4" id="KW-1185">Reference proteome</keyword>
<protein>
    <recommendedName>
        <fullName evidence="2">Fibronectin type-III domain-containing protein</fullName>
    </recommendedName>
</protein>
<dbReference type="CDD" id="cd00063">
    <property type="entry name" value="FN3"/>
    <property type="match status" value="1"/>
</dbReference>
<accession>A0A7Z2VNF9</accession>
<sequence>MKKYLCSLISFTLLFGLFISVPQTEAAPGGLLNGKSGYYPSWQWQTESRATDNDLQTSADIYWGSALEWGSSPVTVSSYESYLTEGRARVTFYNGMRQFLYSEEIERASSVQTVNLQVPVRNVVYIHIENIDSNASVSRLHEFDIFGALTQPPITDLAAISEDRKVKLQWTTPSVTEATYSYIKRSRMPEGPYSLIGVSTNDSFEDNDVVNGTTYYYNVTYLMEGRESDRSNEVSAVPKISSPTHLRAVANNEDKSISLDWTTVTGATYYKVKRSIFEEGPYITVAKSVYETSYTDRNAALNTEYYYVVTATNNLGQESGYSNEASAAIGGADPMRSLLTIYLSGGQIKEYDISASELDAFLAWYDAKDAGAGSAKYKLTKTGNKGPFKARSEYVIFDKILTFDVDEYDEITMP</sequence>
<dbReference type="SUPFAM" id="SSF49265">
    <property type="entry name" value="Fibronectin type III"/>
    <property type="match status" value="2"/>
</dbReference>
<reference evidence="3 4" key="1">
    <citation type="submission" date="2020-04" db="EMBL/GenBank/DDBJ databases">
        <title>Genome sequencing of novel species.</title>
        <authorList>
            <person name="Heo J."/>
            <person name="Kim S.-J."/>
            <person name="Kim J.-S."/>
            <person name="Hong S.-B."/>
            <person name="Kwon S.-W."/>
        </authorList>
    </citation>
    <scope>NUCLEOTIDE SEQUENCE [LARGE SCALE GENOMIC DNA]</scope>
    <source>
        <strain evidence="3 4">MFER-1</strain>
    </source>
</reference>
<dbReference type="Proteomes" id="UP000502248">
    <property type="component" value="Chromosome"/>
</dbReference>
<organism evidence="3 4">
    <name type="scientific">Cohnella herbarum</name>
    <dbReference type="NCBI Taxonomy" id="2728023"/>
    <lineage>
        <taxon>Bacteria</taxon>
        <taxon>Bacillati</taxon>
        <taxon>Bacillota</taxon>
        <taxon>Bacilli</taxon>
        <taxon>Bacillales</taxon>
        <taxon>Paenibacillaceae</taxon>
        <taxon>Cohnella</taxon>
    </lineage>
</organism>
<dbReference type="KEGG" id="cheb:HH215_26070"/>
<keyword evidence="1" id="KW-0732">Signal</keyword>
<evidence type="ECO:0000313" key="4">
    <source>
        <dbReference type="Proteomes" id="UP000502248"/>
    </source>
</evidence>
<dbReference type="InterPro" id="IPR003961">
    <property type="entry name" value="FN3_dom"/>
</dbReference>
<proteinExistence type="predicted"/>
<name>A0A7Z2VNF9_9BACL</name>
<dbReference type="InterPro" id="IPR036116">
    <property type="entry name" value="FN3_sf"/>
</dbReference>
<dbReference type="Gene3D" id="2.60.40.10">
    <property type="entry name" value="Immunoglobulins"/>
    <property type="match status" value="2"/>
</dbReference>